<keyword evidence="2 6" id="KW-0813">Transport</keyword>
<dbReference type="Pfam" id="PF00528">
    <property type="entry name" value="BPD_transp_1"/>
    <property type="match status" value="1"/>
</dbReference>
<comment type="caution">
    <text evidence="9">The sequence shown here is derived from an EMBL/GenBank/DDBJ whole genome shotgun (WGS) entry which is preliminary data.</text>
</comment>
<protein>
    <recommendedName>
        <fullName evidence="8">ABC transmembrane type-1 domain-containing protein</fullName>
    </recommendedName>
</protein>
<dbReference type="SUPFAM" id="SSF161098">
    <property type="entry name" value="MetI-like"/>
    <property type="match status" value="1"/>
</dbReference>
<accession>A0ABP9PE96</accession>
<keyword evidence="10" id="KW-1185">Reference proteome</keyword>
<evidence type="ECO:0000259" key="8">
    <source>
        <dbReference type="PROSITE" id="PS50928"/>
    </source>
</evidence>
<evidence type="ECO:0000256" key="1">
    <source>
        <dbReference type="ARBA" id="ARBA00004141"/>
    </source>
</evidence>
<feature type="transmembrane region" description="Helical" evidence="6">
    <location>
        <begin position="178"/>
        <end position="205"/>
    </location>
</feature>
<evidence type="ECO:0000256" key="5">
    <source>
        <dbReference type="ARBA" id="ARBA00023136"/>
    </source>
</evidence>
<evidence type="ECO:0000256" key="6">
    <source>
        <dbReference type="RuleBase" id="RU363032"/>
    </source>
</evidence>
<evidence type="ECO:0000256" key="7">
    <source>
        <dbReference type="SAM" id="MobiDB-lite"/>
    </source>
</evidence>
<evidence type="ECO:0000313" key="10">
    <source>
        <dbReference type="Proteomes" id="UP001500221"/>
    </source>
</evidence>
<keyword evidence="5 6" id="KW-0472">Membrane</keyword>
<proteinExistence type="inferred from homology"/>
<dbReference type="EMBL" id="BAABKG010000002">
    <property type="protein sequence ID" value="GAA5144731.1"/>
    <property type="molecule type" value="Genomic_DNA"/>
</dbReference>
<gene>
    <name evidence="9" type="ORF">GCM10023340_12870</name>
</gene>
<dbReference type="Gene3D" id="1.10.3720.10">
    <property type="entry name" value="MetI-like"/>
    <property type="match status" value="1"/>
</dbReference>
<comment type="similarity">
    <text evidence="6">Belongs to the binding-protein-dependent transport system permease family.</text>
</comment>
<dbReference type="CDD" id="cd06261">
    <property type="entry name" value="TM_PBP2"/>
    <property type="match status" value="1"/>
</dbReference>
<reference evidence="10" key="1">
    <citation type="journal article" date="2019" name="Int. J. Syst. Evol. Microbiol.">
        <title>The Global Catalogue of Microorganisms (GCM) 10K type strain sequencing project: providing services to taxonomists for standard genome sequencing and annotation.</title>
        <authorList>
            <consortium name="The Broad Institute Genomics Platform"/>
            <consortium name="The Broad Institute Genome Sequencing Center for Infectious Disease"/>
            <person name="Wu L."/>
            <person name="Ma J."/>
        </authorList>
    </citation>
    <scope>NUCLEOTIDE SEQUENCE [LARGE SCALE GENOMIC DNA]</scope>
    <source>
        <strain evidence="10">JCM 18459</strain>
    </source>
</reference>
<keyword evidence="3 6" id="KW-0812">Transmembrane</keyword>
<dbReference type="InterPro" id="IPR035906">
    <property type="entry name" value="MetI-like_sf"/>
</dbReference>
<evidence type="ECO:0000256" key="3">
    <source>
        <dbReference type="ARBA" id="ARBA00022692"/>
    </source>
</evidence>
<evidence type="ECO:0000313" key="9">
    <source>
        <dbReference type="EMBL" id="GAA5144731.1"/>
    </source>
</evidence>
<dbReference type="InterPro" id="IPR051204">
    <property type="entry name" value="ABC_transp_perm/SBD"/>
</dbReference>
<feature type="transmembrane region" description="Helical" evidence="6">
    <location>
        <begin position="59"/>
        <end position="82"/>
    </location>
</feature>
<dbReference type="PANTHER" id="PTHR30177:SF33">
    <property type="entry name" value="POSSIBLE OSMOPROTECTANT (GLYCINE BETAINE_CARNITINE_CHOLINE_L-PROLINE) TRANSPORT INTEGRAL MEMBRANE PROTEIN ABC TRANSPORTER PROZ"/>
    <property type="match status" value="1"/>
</dbReference>
<evidence type="ECO:0000256" key="2">
    <source>
        <dbReference type="ARBA" id="ARBA00022448"/>
    </source>
</evidence>
<comment type="subcellular location">
    <subcellularLocation>
        <location evidence="6">Cell membrane</location>
        <topology evidence="6">Multi-pass membrane protein</topology>
    </subcellularLocation>
    <subcellularLocation>
        <location evidence="1">Membrane</location>
        <topology evidence="1">Multi-pass membrane protein</topology>
    </subcellularLocation>
</comment>
<feature type="transmembrane region" description="Helical" evidence="6">
    <location>
        <begin position="225"/>
        <end position="246"/>
    </location>
</feature>
<dbReference type="RefSeq" id="WP_345455880.1">
    <property type="nucleotide sequence ID" value="NZ_BAABKG010000002.1"/>
</dbReference>
<feature type="transmembrane region" description="Helical" evidence="6">
    <location>
        <begin position="31"/>
        <end position="52"/>
    </location>
</feature>
<dbReference type="PANTHER" id="PTHR30177">
    <property type="entry name" value="GLYCINE BETAINE/L-PROLINE TRANSPORT SYSTEM PERMEASE PROTEIN PROW"/>
    <property type="match status" value="1"/>
</dbReference>
<name>A0ABP9PE96_9ACTN</name>
<keyword evidence="4 6" id="KW-1133">Transmembrane helix</keyword>
<feature type="region of interest" description="Disordered" evidence="7">
    <location>
        <begin position="253"/>
        <end position="286"/>
    </location>
</feature>
<sequence length="286" mass="29819">MIVLRDMVEYLTTWANWTGEGGMLALLFQQLLLTVTALAIALAVGQPIALWLGHLGRGGFLAINISNVGRAVPTFALLGLFVTADAWKDGIPVPWGDQVGWLPDHLPISFDSFPGTMELGPYGRAGAATLVALALFALPPIITNAYVAMREVSAEVKEAATGMGMSGWQRFRRVELPLAMPVVLSGARLALVQVWATATIAALVAGPGLGRVITDGFFRSNYGKGLAGALVVALVALVLELVAGLVQRVLDPVPRPAPSGGSPARGREKSAAGPTVSAADDVGPPR</sequence>
<evidence type="ECO:0000256" key="4">
    <source>
        <dbReference type="ARBA" id="ARBA00022989"/>
    </source>
</evidence>
<dbReference type="PROSITE" id="PS50928">
    <property type="entry name" value="ABC_TM1"/>
    <property type="match status" value="1"/>
</dbReference>
<dbReference type="InterPro" id="IPR000515">
    <property type="entry name" value="MetI-like"/>
</dbReference>
<feature type="transmembrane region" description="Helical" evidence="6">
    <location>
        <begin position="125"/>
        <end position="147"/>
    </location>
</feature>
<dbReference type="Proteomes" id="UP001500221">
    <property type="component" value="Unassembled WGS sequence"/>
</dbReference>
<feature type="domain" description="ABC transmembrane type-1" evidence="8">
    <location>
        <begin position="27"/>
        <end position="243"/>
    </location>
</feature>
<organism evidence="9 10">
    <name type="scientific">Nocardioides marinquilinus</name>
    <dbReference type="NCBI Taxonomy" id="1210400"/>
    <lineage>
        <taxon>Bacteria</taxon>
        <taxon>Bacillati</taxon>
        <taxon>Actinomycetota</taxon>
        <taxon>Actinomycetes</taxon>
        <taxon>Propionibacteriales</taxon>
        <taxon>Nocardioidaceae</taxon>
        <taxon>Nocardioides</taxon>
    </lineage>
</organism>